<gene>
    <name evidence="1" type="ORF">AVDCRST_MAG28-3747</name>
</gene>
<evidence type="ECO:0000313" key="1">
    <source>
        <dbReference type="EMBL" id="CAA9464119.1"/>
    </source>
</evidence>
<proteinExistence type="predicted"/>
<accession>A0A6J4R9K9</accession>
<dbReference type="AlphaFoldDB" id="A0A6J4R9K9"/>
<feature type="non-terminal residue" evidence="1">
    <location>
        <position position="1"/>
    </location>
</feature>
<feature type="non-terminal residue" evidence="1">
    <location>
        <position position="57"/>
    </location>
</feature>
<dbReference type="EMBL" id="CADCVE010000096">
    <property type="protein sequence ID" value="CAA9464119.1"/>
    <property type="molecule type" value="Genomic_DNA"/>
</dbReference>
<organism evidence="1">
    <name type="scientific">uncultured Rubrobacteraceae bacterium</name>
    <dbReference type="NCBI Taxonomy" id="349277"/>
    <lineage>
        <taxon>Bacteria</taxon>
        <taxon>Bacillati</taxon>
        <taxon>Actinomycetota</taxon>
        <taxon>Rubrobacteria</taxon>
        <taxon>Rubrobacterales</taxon>
        <taxon>Rubrobacteraceae</taxon>
        <taxon>environmental samples</taxon>
    </lineage>
</organism>
<protein>
    <submittedName>
        <fullName evidence="1">Uncharacterized protein</fullName>
    </submittedName>
</protein>
<reference evidence="1" key="1">
    <citation type="submission" date="2020-02" db="EMBL/GenBank/DDBJ databases">
        <authorList>
            <person name="Meier V. D."/>
        </authorList>
    </citation>
    <scope>NUCLEOTIDE SEQUENCE</scope>
    <source>
        <strain evidence="1">AVDCRST_MAG28</strain>
    </source>
</reference>
<name>A0A6J4R9K9_9ACTN</name>
<sequence length="57" mass="6044">WPPRTRNLNQALAVPTSGASRTGRWAGVGCCKRLSGRADLNWGNAKPPADGASRARL</sequence>